<organism evidence="2 3">
    <name type="scientific">Streptomyces smaragdinus</name>
    <dbReference type="NCBI Taxonomy" id="2585196"/>
    <lineage>
        <taxon>Bacteria</taxon>
        <taxon>Bacillati</taxon>
        <taxon>Actinomycetota</taxon>
        <taxon>Actinomycetes</taxon>
        <taxon>Kitasatosporales</taxon>
        <taxon>Streptomycetaceae</taxon>
        <taxon>Streptomyces</taxon>
    </lineage>
</organism>
<dbReference type="AlphaFoldDB" id="A0A7K0CD29"/>
<sequence>MDSYALTEAQSRLGTLARLVATERKQIALTDQGQVTAILISPAELEDLEDYRIAAEYQARKERGETGPGIPMAEARRRLFGDDE</sequence>
<evidence type="ECO:0000313" key="2">
    <source>
        <dbReference type="EMBL" id="MQY11377.1"/>
    </source>
</evidence>
<comment type="similarity">
    <text evidence="1">Belongs to the phD/YefM antitoxin family.</text>
</comment>
<reference evidence="2 3" key="1">
    <citation type="submission" date="2019-10" db="EMBL/GenBank/DDBJ databases">
        <title>Streptomyces smaragdinus sp. nov. and Streptomyces fabii sp. nov., isolated from the gut of fungus growing-termite Macrotermes natalensis.</title>
        <authorList>
            <person name="Schwitalla J."/>
            <person name="Benndorf R."/>
            <person name="Martin K."/>
            <person name="De Beer W."/>
            <person name="Kaster A.-K."/>
            <person name="Vollmers J."/>
            <person name="Poulsen M."/>
            <person name="Beemelmanns C."/>
        </authorList>
    </citation>
    <scope>NUCLEOTIDE SEQUENCE [LARGE SCALE GENOMIC DNA]</scope>
    <source>
        <strain evidence="2 3">RB5</strain>
    </source>
</reference>
<accession>A0A7K0CD29</accession>
<protein>
    <recommendedName>
        <fullName evidence="4">Antitoxin</fullName>
    </recommendedName>
</protein>
<comment type="caution">
    <text evidence="2">The sequence shown here is derived from an EMBL/GenBank/DDBJ whole genome shotgun (WGS) entry which is preliminary data.</text>
</comment>
<dbReference type="EMBL" id="WEGJ01000003">
    <property type="protein sequence ID" value="MQY11377.1"/>
    <property type="molecule type" value="Genomic_DNA"/>
</dbReference>
<dbReference type="Proteomes" id="UP000466345">
    <property type="component" value="Unassembled WGS sequence"/>
</dbReference>
<dbReference type="RefSeq" id="WP_153450639.1">
    <property type="nucleotide sequence ID" value="NZ_WEGJ01000003.1"/>
</dbReference>
<dbReference type="SUPFAM" id="SSF143120">
    <property type="entry name" value="YefM-like"/>
    <property type="match status" value="1"/>
</dbReference>
<name>A0A7K0CD29_9ACTN</name>
<dbReference type="InterPro" id="IPR036165">
    <property type="entry name" value="YefM-like_sf"/>
</dbReference>
<dbReference type="OrthoDB" id="488160at2"/>
<evidence type="ECO:0000313" key="3">
    <source>
        <dbReference type="Proteomes" id="UP000466345"/>
    </source>
</evidence>
<evidence type="ECO:0008006" key="4">
    <source>
        <dbReference type="Google" id="ProtNLM"/>
    </source>
</evidence>
<gene>
    <name evidence="2" type="ORF">SRB5_14930</name>
</gene>
<evidence type="ECO:0000256" key="1">
    <source>
        <dbReference type="ARBA" id="ARBA00009981"/>
    </source>
</evidence>
<keyword evidence="3" id="KW-1185">Reference proteome</keyword>
<proteinExistence type="inferred from homology"/>